<dbReference type="AlphaFoldDB" id="A0A1Y3BFQ0"/>
<dbReference type="Pfam" id="PF00061">
    <property type="entry name" value="Lipocalin"/>
    <property type="match status" value="1"/>
</dbReference>
<keyword evidence="2" id="KW-0446">Lipid-binding</keyword>
<name>A0A1Y3BFQ0_EURMA</name>
<evidence type="ECO:0000313" key="4">
    <source>
        <dbReference type="EMBL" id="OTF79007.1"/>
    </source>
</evidence>
<dbReference type="InterPro" id="IPR000566">
    <property type="entry name" value="Lipocln_cytosolic_FA-bd_dom"/>
</dbReference>
<evidence type="ECO:0000259" key="3">
    <source>
        <dbReference type="Pfam" id="PF00061"/>
    </source>
</evidence>
<dbReference type="GO" id="GO:0008289">
    <property type="term" value="F:lipid binding"/>
    <property type="evidence" value="ECO:0007669"/>
    <property type="project" value="UniProtKB-KW"/>
</dbReference>
<keyword evidence="5" id="KW-1185">Reference proteome</keyword>
<evidence type="ECO:0000256" key="1">
    <source>
        <dbReference type="ARBA" id="ARBA00008390"/>
    </source>
</evidence>
<dbReference type="OrthoDB" id="354351at2759"/>
<feature type="domain" description="Lipocalin/cytosolic fatty-acid binding" evidence="3">
    <location>
        <begin position="6"/>
        <end position="114"/>
    </location>
</feature>
<dbReference type="PANTHER" id="PTHR11955">
    <property type="entry name" value="FATTY ACID BINDING PROTEIN"/>
    <property type="match status" value="1"/>
</dbReference>
<reference evidence="4 5" key="1">
    <citation type="submission" date="2017-03" db="EMBL/GenBank/DDBJ databases">
        <title>Genome Survey of Euroglyphus maynei.</title>
        <authorList>
            <person name="Arlian L.G."/>
            <person name="Morgan M.S."/>
            <person name="Rider S.D."/>
        </authorList>
    </citation>
    <scope>NUCLEOTIDE SEQUENCE [LARGE SCALE GENOMIC DNA]</scope>
    <source>
        <strain evidence="4">Arlian Lab</strain>
        <tissue evidence="4">Whole body</tissue>
    </source>
</reference>
<dbReference type="InterPro" id="IPR000463">
    <property type="entry name" value="Fatty_acid-bd"/>
</dbReference>
<dbReference type="Proteomes" id="UP000194236">
    <property type="component" value="Unassembled WGS sequence"/>
</dbReference>
<accession>A0A1Y3BFQ0</accession>
<sequence length="143" mass="16360">MASIEGKYKLEKSEKFDEFLDKLGVGFMVKTAAKTLKPTFEVAKENDQYVFRSLSTFKNTEIKFKLGEEFEEDRADGKRVKTVINKEGDNKFVQTQFGDKEVKIVREFNGDEVVVVSCLLLTLHPVMASLRFEHINGSKMNIP</sequence>
<proteinExistence type="inferred from homology"/>
<evidence type="ECO:0000256" key="2">
    <source>
        <dbReference type="ARBA" id="ARBA00023121"/>
    </source>
</evidence>
<comment type="similarity">
    <text evidence="1">Belongs to the calycin superfamily. Fatty-acid binding protein (FABP) family.</text>
</comment>
<dbReference type="EMBL" id="MUJZ01025344">
    <property type="protein sequence ID" value="OTF79007.1"/>
    <property type="molecule type" value="Genomic_DNA"/>
</dbReference>
<gene>
    <name evidence="4" type="ORF">BLA29_007408</name>
</gene>
<dbReference type="PRINTS" id="PR00178">
    <property type="entry name" value="FATTYACIDBP"/>
</dbReference>
<evidence type="ECO:0000313" key="5">
    <source>
        <dbReference type="Proteomes" id="UP000194236"/>
    </source>
</evidence>
<dbReference type="InterPro" id="IPR031259">
    <property type="entry name" value="ILBP"/>
</dbReference>
<comment type="caution">
    <text evidence="4">The sequence shown here is derived from an EMBL/GenBank/DDBJ whole genome shotgun (WGS) entry which is preliminary data.</text>
</comment>
<dbReference type="InterPro" id="IPR012674">
    <property type="entry name" value="Calycin"/>
</dbReference>
<protein>
    <submittedName>
        <fullName evidence="4">Group 13 mite allergen-like protein (Lipocalin)</fullName>
    </submittedName>
</protein>
<dbReference type="Gene3D" id="2.40.128.20">
    <property type="match status" value="1"/>
</dbReference>
<organism evidence="4 5">
    <name type="scientific">Euroglyphus maynei</name>
    <name type="common">Mayne's house dust mite</name>
    <dbReference type="NCBI Taxonomy" id="6958"/>
    <lineage>
        <taxon>Eukaryota</taxon>
        <taxon>Metazoa</taxon>
        <taxon>Ecdysozoa</taxon>
        <taxon>Arthropoda</taxon>
        <taxon>Chelicerata</taxon>
        <taxon>Arachnida</taxon>
        <taxon>Acari</taxon>
        <taxon>Acariformes</taxon>
        <taxon>Sarcoptiformes</taxon>
        <taxon>Astigmata</taxon>
        <taxon>Psoroptidia</taxon>
        <taxon>Analgoidea</taxon>
        <taxon>Pyroglyphidae</taxon>
        <taxon>Pyroglyphinae</taxon>
        <taxon>Euroglyphus</taxon>
    </lineage>
</organism>
<dbReference type="SUPFAM" id="SSF50814">
    <property type="entry name" value="Lipocalins"/>
    <property type="match status" value="1"/>
</dbReference>